<accession>A0ABX8YD87</accession>
<evidence type="ECO:0000259" key="1">
    <source>
        <dbReference type="Pfam" id="PF13546"/>
    </source>
</evidence>
<name>A0ABX8YD87_ANETH</name>
<dbReference type="Pfam" id="PF13546">
    <property type="entry name" value="DDE_5"/>
    <property type="match status" value="1"/>
</dbReference>
<dbReference type="Proteomes" id="UP000826616">
    <property type="component" value="Chromosome"/>
</dbReference>
<feature type="domain" description="Transposase IS701-like DDE" evidence="1">
    <location>
        <begin position="8"/>
        <end position="75"/>
    </location>
</feature>
<dbReference type="RefSeq" id="WP_220559368.1">
    <property type="nucleotide sequence ID" value="NZ_CP175539.1"/>
</dbReference>
<evidence type="ECO:0000313" key="3">
    <source>
        <dbReference type="Proteomes" id="UP000826616"/>
    </source>
</evidence>
<reference evidence="2 3" key="1">
    <citation type="submission" date="2021-08" db="EMBL/GenBank/DDBJ databases">
        <title>Complete genome sequence of the strain Aneurinibacillus thermoaerophilus CCM 8960.</title>
        <authorList>
            <person name="Musilova J."/>
            <person name="Kourilova X."/>
            <person name="Pernicova I."/>
            <person name="Bezdicek M."/>
            <person name="Lengerova M."/>
            <person name="Obruca S."/>
            <person name="Sedlar K."/>
        </authorList>
    </citation>
    <scope>NUCLEOTIDE SEQUENCE [LARGE SCALE GENOMIC DNA]</scope>
    <source>
        <strain evidence="2 3">CCM 8960</strain>
    </source>
</reference>
<dbReference type="InterPro" id="IPR038721">
    <property type="entry name" value="IS701-like_DDE_dom"/>
</dbReference>
<dbReference type="EMBL" id="CP080764">
    <property type="protein sequence ID" value="QYY43477.1"/>
    <property type="molecule type" value="Genomic_DNA"/>
</dbReference>
<proteinExistence type="predicted"/>
<gene>
    <name evidence="2" type="ORF">K3F53_04315</name>
</gene>
<sequence length="102" mass="12046">MTRGFSGTLTDIHREGCHSRNQRTLSHFLSHGKWDENYLMRIIQEKTWKMIRQEAKRTEEPIFIIIDDTICEKKKAFVTGDVIHTGNWFSLFPYKRKTGMGV</sequence>
<organism evidence="2 3">
    <name type="scientific">Aneurinibacillus thermoaerophilus</name>
    <dbReference type="NCBI Taxonomy" id="143495"/>
    <lineage>
        <taxon>Bacteria</taxon>
        <taxon>Bacillati</taxon>
        <taxon>Bacillota</taxon>
        <taxon>Bacilli</taxon>
        <taxon>Bacillales</taxon>
        <taxon>Paenibacillaceae</taxon>
        <taxon>Aneurinibacillus group</taxon>
        <taxon>Aneurinibacillus</taxon>
    </lineage>
</organism>
<keyword evidence="3" id="KW-1185">Reference proteome</keyword>
<protein>
    <submittedName>
        <fullName evidence="2">Transposase</fullName>
    </submittedName>
</protein>
<evidence type="ECO:0000313" key="2">
    <source>
        <dbReference type="EMBL" id="QYY43477.1"/>
    </source>
</evidence>